<evidence type="ECO:0000256" key="5">
    <source>
        <dbReference type="ARBA" id="ARBA00052030"/>
    </source>
</evidence>
<dbReference type="InterPro" id="IPR007781">
    <property type="entry name" value="NAGLU"/>
</dbReference>
<evidence type="ECO:0000313" key="13">
    <source>
        <dbReference type="EMBL" id="JAV96757.1"/>
    </source>
</evidence>
<keyword evidence="2" id="KW-0378">Hydrolase</keyword>
<proteinExistence type="inferred from homology"/>
<evidence type="ECO:0000256" key="3">
    <source>
        <dbReference type="ARBA" id="ARBA00023180"/>
    </source>
</evidence>
<evidence type="ECO:0000256" key="9">
    <source>
        <dbReference type="SAM" id="SignalP"/>
    </source>
</evidence>
<keyword evidence="3" id="KW-0325">Glycoprotein</keyword>
<feature type="domain" description="Alpha-N-acetylglucosaminidase N-terminal" evidence="11">
    <location>
        <begin position="34"/>
        <end position="117"/>
    </location>
</feature>
<evidence type="ECO:0000259" key="11">
    <source>
        <dbReference type="Pfam" id="PF12971"/>
    </source>
</evidence>
<dbReference type="InterPro" id="IPR024733">
    <property type="entry name" value="NAGLU_tim-barrel"/>
</dbReference>
<dbReference type="GO" id="GO:0048731">
    <property type="term" value="P:system development"/>
    <property type="evidence" value="ECO:0007669"/>
    <property type="project" value="UniProtKB-ARBA"/>
</dbReference>
<evidence type="ECO:0000256" key="7">
    <source>
        <dbReference type="ARBA" id="ARBA00066522"/>
    </source>
</evidence>
<dbReference type="EC" id="3.2.1.50" evidence="7"/>
<dbReference type="FunFam" id="3.20.20.80:FF:000107">
    <property type="entry name" value="Alpha-N-acetylglucosaminidase family"/>
    <property type="match status" value="1"/>
</dbReference>
<keyword evidence="4" id="KW-0326">Glycosidase</keyword>
<feature type="domain" description="Alpha-N-acetylglucosaminidase C-terminal" evidence="12">
    <location>
        <begin position="473"/>
        <end position="736"/>
    </location>
</feature>
<accession>A0A1Y1NLK4</accession>
<sequence>MLHYVLLVTLFNVVDGRSTFSLVKTNVNDETQREAVENLIARLIPEHSHKFSVIINAKLAVDDKDVFKLERLSSGNVQITGSTGVAAASGFHHYLKYYCSCHVSWEASNLNLPSPLPNVNVTVNAQDRFRYYQNVCTASYSFAWWQWKDWEKHIDWMALNSYNLVLALTGVEAIWKKVYERLNLTEEEIKAHFPGPAFLAWGRMGNIRGWGGPLSDYWHGKSLQLQHKILDRMRSFGIVPVLPAFAGHVPRAIQRLFPNSKVTKTEQWNKFNDTYCCPYLLEPTDPLFQTIANMFMDELIQEFGTNHVYSCDTFNEMLPDNRDVSYLQKMGRAVYSGMSSSDANAIWVMQNWLFVHEIIFWTPERAKALLTSVPQGKMLVLDLQSEQHPQYNRFHSYYGQPFIWCMLHDFGGTLGMFGSLYTINAEVSKARLQVNGTMVGSGITPEGINQNYILYDFMSEVSWRTEPTDLTIWVAKYALRRYGKENAMAIKSWQILKDTVYNFTSIIPMRGKYAITRRPSTRITTWIWYDPCDLLQAWKFLLQASQDLRTSSAYLTDLTDLTRQVLQVLGDQYYKKLKQHFRLKKRELFQQTATTFLDIFHDMENVLRSNEAFLLGKWLSAAKNFASLNGETLLEEEKLYEYNARNQITLWGPNGEINDYACKQWSGMVSDYYHERWFLFVTSMNESLVQNVPFREAAVVKRVFKEIEEPFTFSRKAYPEYASGDTVLIAQELMEKWWPKQHCRFERANDFNLRDIFEIRPTVIVVK</sequence>
<dbReference type="Gene3D" id="1.20.120.670">
    <property type="entry name" value="N-acetyl-b-d-glucoasminidase"/>
    <property type="match status" value="1"/>
</dbReference>
<evidence type="ECO:0000259" key="10">
    <source>
        <dbReference type="Pfam" id="PF05089"/>
    </source>
</evidence>
<evidence type="ECO:0000259" key="12">
    <source>
        <dbReference type="Pfam" id="PF12972"/>
    </source>
</evidence>
<evidence type="ECO:0000256" key="1">
    <source>
        <dbReference type="ARBA" id="ARBA00022729"/>
    </source>
</evidence>
<evidence type="ECO:0000256" key="4">
    <source>
        <dbReference type="ARBA" id="ARBA00023295"/>
    </source>
</evidence>
<dbReference type="InterPro" id="IPR024732">
    <property type="entry name" value="NAGLU_C"/>
</dbReference>
<dbReference type="PANTHER" id="PTHR12872:SF1">
    <property type="entry name" value="ALPHA-N-ACETYLGLUCOSAMINIDASE"/>
    <property type="match status" value="1"/>
</dbReference>
<evidence type="ECO:0000256" key="8">
    <source>
        <dbReference type="ARBA" id="ARBA00072202"/>
    </source>
</evidence>
<comment type="similarity">
    <text evidence="6">Belongs to the glycosyl hydrolase 89 family.</text>
</comment>
<comment type="catalytic activity">
    <reaction evidence="5">
        <text>Hydrolysis of terminal non-reducing N-acetyl-D-glucosamine residues in N-acetyl-alpha-D-glucosaminides.</text>
        <dbReference type="EC" id="3.2.1.50"/>
    </reaction>
</comment>
<dbReference type="Gene3D" id="3.20.20.80">
    <property type="entry name" value="Glycosidases"/>
    <property type="match status" value="1"/>
</dbReference>
<dbReference type="Pfam" id="PF05089">
    <property type="entry name" value="NAGLU"/>
    <property type="match status" value="1"/>
</dbReference>
<dbReference type="GO" id="GO:0004561">
    <property type="term" value="F:alpha-N-acetylglucosaminidase activity"/>
    <property type="evidence" value="ECO:0007669"/>
    <property type="project" value="UniProtKB-EC"/>
</dbReference>
<name>A0A1Y1NLK4_PHOPY</name>
<evidence type="ECO:0000256" key="2">
    <source>
        <dbReference type="ARBA" id="ARBA00022801"/>
    </source>
</evidence>
<keyword evidence="1 9" id="KW-0732">Signal</keyword>
<dbReference type="EMBL" id="GEZM01003513">
    <property type="protein sequence ID" value="JAV96757.1"/>
    <property type="molecule type" value="Transcribed_RNA"/>
</dbReference>
<dbReference type="InterPro" id="IPR024240">
    <property type="entry name" value="NAGLU_N"/>
</dbReference>
<dbReference type="Gene3D" id="3.30.379.10">
    <property type="entry name" value="Chitobiase/beta-hexosaminidase domain 2-like"/>
    <property type="match status" value="1"/>
</dbReference>
<feature type="signal peptide" evidence="9">
    <location>
        <begin position="1"/>
        <end position="16"/>
    </location>
</feature>
<dbReference type="Pfam" id="PF12972">
    <property type="entry name" value="NAGLU_C"/>
    <property type="match status" value="1"/>
</dbReference>
<organism evidence="13">
    <name type="scientific">Photinus pyralis</name>
    <name type="common">Common eastern firefly</name>
    <name type="synonym">Lampyris pyralis</name>
    <dbReference type="NCBI Taxonomy" id="7054"/>
    <lineage>
        <taxon>Eukaryota</taxon>
        <taxon>Metazoa</taxon>
        <taxon>Ecdysozoa</taxon>
        <taxon>Arthropoda</taxon>
        <taxon>Hexapoda</taxon>
        <taxon>Insecta</taxon>
        <taxon>Pterygota</taxon>
        <taxon>Neoptera</taxon>
        <taxon>Endopterygota</taxon>
        <taxon>Coleoptera</taxon>
        <taxon>Polyphaga</taxon>
        <taxon>Elateriformia</taxon>
        <taxon>Elateroidea</taxon>
        <taxon>Lampyridae</taxon>
        <taxon>Lampyrinae</taxon>
        <taxon>Photinus</taxon>
    </lineage>
</organism>
<dbReference type="AlphaFoldDB" id="A0A1Y1NLK4"/>
<feature type="chain" id="PRO_5012914625" description="Alpha-N-acetylglucosaminidase" evidence="9">
    <location>
        <begin position="17"/>
        <end position="767"/>
    </location>
</feature>
<reference evidence="13" key="1">
    <citation type="journal article" date="2016" name="Sci. Rep.">
        <title>Molecular characterization of firefly nuptial gifts: a multi-omics approach sheds light on postcopulatory sexual selection.</title>
        <authorList>
            <person name="Al-Wathiqui N."/>
            <person name="Fallon T.R."/>
            <person name="South A."/>
            <person name="Weng J.K."/>
            <person name="Lewis S.M."/>
        </authorList>
    </citation>
    <scope>NUCLEOTIDE SEQUENCE</scope>
</reference>
<protein>
    <recommendedName>
        <fullName evidence="8">Alpha-N-acetylglucosaminidase</fullName>
        <ecNumber evidence="7">3.2.1.50</ecNumber>
    </recommendedName>
</protein>
<dbReference type="InterPro" id="IPR029018">
    <property type="entry name" value="Hex-like_dom2"/>
</dbReference>
<dbReference type="Pfam" id="PF12971">
    <property type="entry name" value="NAGLU_N"/>
    <property type="match status" value="1"/>
</dbReference>
<feature type="domain" description="Alpha-N-acetylglucosaminidase tim-barrel" evidence="10">
    <location>
        <begin position="130"/>
        <end position="464"/>
    </location>
</feature>
<evidence type="ECO:0000256" key="6">
    <source>
        <dbReference type="ARBA" id="ARBA00060996"/>
    </source>
</evidence>
<dbReference type="PANTHER" id="PTHR12872">
    <property type="entry name" value="ALPHA-N-ACETYLGLUCOSAMINIDASE"/>
    <property type="match status" value="1"/>
</dbReference>